<dbReference type="InterPro" id="IPR031311">
    <property type="entry name" value="CHIT_BIND_RR_consensus"/>
</dbReference>
<evidence type="ECO:0000313" key="4">
    <source>
        <dbReference type="EnsemblMetazoa" id="AGAP010845-PA"/>
    </source>
</evidence>
<keyword evidence="5" id="KW-1185">Reference proteome</keyword>
<feature type="compositionally biased region" description="Low complexity" evidence="2">
    <location>
        <begin position="210"/>
        <end position="221"/>
    </location>
</feature>
<dbReference type="VEuPathDB" id="VectorBase:AGAMI1_005840"/>
<evidence type="ECO:0000256" key="3">
    <source>
        <dbReference type="SAM" id="SignalP"/>
    </source>
</evidence>
<evidence type="ECO:0000256" key="2">
    <source>
        <dbReference type="SAM" id="MobiDB-lite"/>
    </source>
</evidence>
<feature type="compositionally biased region" description="Basic residues" evidence="2">
    <location>
        <begin position="356"/>
        <end position="367"/>
    </location>
</feature>
<reference evidence="4 5" key="2">
    <citation type="journal article" date="2004" name="Trends Parasitol.">
        <title>The Anopheles gambiae genome: an update.</title>
        <authorList>
            <person name="Mongin E."/>
            <person name="Louis C."/>
            <person name="Holt R.A."/>
            <person name="Birney E."/>
            <person name="Collins F.H."/>
        </authorList>
    </citation>
    <scope>NUCLEOTIDE SEQUENCE [LARGE SCALE GENOMIC DNA]</scope>
    <source>
        <strain evidence="4 5">PEST</strain>
    </source>
</reference>
<dbReference type="VEuPathDB" id="VectorBase:AGAP010845"/>
<reference evidence="4 5" key="1">
    <citation type="journal article" date="2002" name="Science">
        <title>The genome sequence of the malaria mosquito Anopheles gambiae.</title>
        <authorList>
            <person name="Holt R.A."/>
            <person name="Subramanian G.M."/>
            <person name="Halpern A."/>
            <person name="Sutton G.G."/>
            <person name="Charlab R."/>
            <person name="Nusskern D.R."/>
            <person name="Wincker P."/>
            <person name="Clark A.G."/>
            <person name="Ribeiro J.M."/>
            <person name="Wides R."/>
            <person name="Salzberg S.L."/>
            <person name="Loftus B."/>
            <person name="Yandell M."/>
            <person name="Majoros W.H."/>
            <person name="Rusch D.B."/>
            <person name="Lai Z."/>
            <person name="Kraft C.L."/>
            <person name="Abril J.F."/>
            <person name="Anthouard V."/>
            <person name="Arensburger P."/>
            <person name="Atkinson P.W."/>
            <person name="Baden H."/>
            <person name="de Berardinis V."/>
            <person name="Baldwin D."/>
            <person name="Benes V."/>
            <person name="Biedler J."/>
            <person name="Blass C."/>
            <person name="Bolanos R."/>
            <person name="Boscus D."/>
            <person name="Barnstead M."/>
            <person name="Cai S."/>
            <person name="Center A."/>
            <person name="Chaturverdi K."/>
            <person name="Christophides G.K."/>
            <person name="Chrystal M.A."/>
            <person name="Clamp M."/>
            <person name="Cravchik A."/>
            <person name="Curwen V."/>
            <person name="Dana A."/>
            <person name="Delcher A."/>
            <person name="Dew I."/>
            <person name="Evans C.A."/>
            <person name="Flanigan M."/>
            <person name="Grundschober-Freimoser A."/>
            <person name="Friedli L."/>
            <person name="Gu Z."/>
            <person name="Guan P."/>
            <person name="Guigo R."/>
            <person name="Hillenmeyer M.E."/>
            <person name="Hladun S.L."/>
            <person name="Hogan J.R."/>
            <person name="Hong Y.S."/>
            <person name="Hoover J."/>
            <person name="Jaillon O."/>
            <person name="Ke Z."/>
            <person name="Kodira C."/>
            <person name="Kokoza E."/>
            <person name="Koutsos A."/>
            <person name="Letunic I."/>
            <person name="Levitsky A."/>
            <person name="Liang Y."/>
            <person name="Lin J.J."/>
            <person name="Lobo N.F."/>
            <person name="Lopez J.R."/>
            <person name="Malek J.A."/>
            <person name="McIntosh T.C."/>
            <person name="Meister S."/>
            <person name="Miller J."/>
            <person name="Mobarry C."/>
            <person name="Mongin E."/>
            <person name="Murphy S.D."/>
            <person name="O'Brochta D.A."/>
            <person name="Pfannkoch C."/>
            <person name="Qi R."/>
            <person name="Regier M.A."/>
            <person name="Remington K."/>
            <person name="Shao H."/>
            <person name="Sharakhova M.V."/>
            <person name="Sitter C.D."/>
            <person name="Shetty J."/>
            <person name="Smith T.J."/>
            <person name="Strong R."/>
            <person name="Sun J."/>
            <person name="Thomasova D."/>
            <person name="Ton L.Q."/>
            <person name="Topalis P."/>
            <person name="Tu Z."/>
            <person name="Unger M.F."/>
            <person name="Walenz B."/>
            <person name="Wang A."/>
            <person name="Wang J."/>
            <person name="Wang M."/>
            <person name="Wang X."/>
            <person name="Woodford K.J."/>
            <person name="Wortman J.R."/>
            <person name="Wu M."/>
            <person name="Yao A."/>
            <person name="Zdobnov E.M."/>
            <person name="Zhang H."/>
            <person name="Zhao Q."/>
            <person name="Zhao S."/>
            <person name="Zhu S.C."/>
            <person name="Zhimulev I."/>
            <person name="Coluzzi M."/>
            <person name="della Torre A."/>
            <person name="Roth C.W."/>
            <person name="Louis C."/>
            <person name="Kalush F."/>
            <person name="Mural R.J."/>
            <person name="Myers E.W."/>
            <person name="Adams M.D."/>
            <person name="Smith H.O."/>
            <person name="Broder S."/>
            <person name="Gardner M.J."/>
            <person name="Fraser C.M."/>
            <person name="Birney E."/>
            <person name="Bork P."/>
            <person name="Brey P.T."/>
            <person name="Venter J.C."/>
            <person name="Weissenbach J."/>
            <person name="Kafatos F.C."/>
            <person name="Collins F.H."/>
            <person name="Hoffman S.L."/>
        </authorList>
    </citation>
    <scope>NUCLEOTIDE SEQUENCE [LARGE SCALE GENOMIC DNA]</scope>
    <source>
        <strain evidence="4 5">PEST</strain>
    </source>
</reference>
<feature type="compositionally biased region" description="Pro residues" evidence="2">
    <location>
        <begin position="222"/>
        <end position="232"/>
    </location>
</feature>
<feature type="chain" id="PRO_5043780725" evidence="3">
    <location>
        <begin position="32"/>
        <end position="380"/>
    </location>
</feature>
<dbReference type="Proteomes" id="UP000007062">
    <property type="component" value="Chromosome 3L"/>
</dbReference>
<dbReference type="AlphaFoldDB" id="A0A1S4H542"/>
<feature type="compositionally biased region" description="Gly residues" evidence="2">
    <location>
        <begin position="155"/>
        <end position="168"/>
    </location>
</feature>
<proteinExistence type="predicted"/>
<dbReference type="Pfam" id="PF00379">
    <property type="entry name" value="Chitin_bind_4"/>
    <property type="match status" value="1"/>
</dbReference>
<feature type="region of interest" description="Disordered" evidence="2">
    <location>
        <begin position="155"/>
        <end position="246"/>
    </location>
</feature>
<dbReference type="InParanoid" id="A0A1S4H542"/>
<dbReference type="InterPro" id="IPR050468">
    <property type="entry name" value="Cuticle_Struct_Prot"/>
</dbReference>
<dbReference type="PANTHER" id="PTHR10380">
    <property type="entry name" value="CUTICLE PROTEIN"/>
    <property type="match status" value="1"/>
</dbReference>
<dbReference type="InterPro" id="IPR000618">
    <property type="entry name" value="Insect_cuticle"/>
</dbReference>
<dbReference type="PANTHER" id="PTHR10380:SF224">
    <property type="entry name" value="CUTICULAR PROTEIN 12A"/>
    <property type="match status" value="1"/>
</dbReference>
<feature type="compositionally biased region" description="Basic and acidic residues" evidence="2">
    <location>
        <begin position="370"/>
        <end position="380"/>
    </location>
</feature>
<dbReference type="EMBL" id="AAAB01008823">
    <property type="status" value="NOT_ANNOTATED_CDS"/>
    <property type="molecule type" value="Genomic_DNA"/>
</dbReference>
<dbReference type="EnsemblMetazoa" id="AGAP010845-RA">
    <property type="protein sequence ID" value="AGAP010845-PA"/>
    <property type="gene ID" value="AGAP010845"/>
</dbReference>
<organism evidence="4 5">
    <name type="scientific">Anopheles gambiae</name>
    <name type="common">African malaria mosquito</name>
    <dbReference type="NCBI Taxonomy" id="7165"/>
    <lineage>
        <taxon>Eukaryota</taxon>
        <taxon>Metazoa</taxon>
        <taxon>Ecdysozoa</taxon>
        <taxon>Arthropoda</taxon>
        <taxon>Hexapoda</taxon>
        <taxon>Insecta</taxon>
        <taxon>Pterygota</taxon>
        <taxon>Neoptera</taxon>
        <taxon>Endopterygota</taxon>
        <taxon>Diptera</taxon>
        <taxon>Nematocera</taxon>
        <taxon>Culicoidea</taxon>
        <taxon>Culicidae</taxon>
        <taxon>Anophelinae</taxon>
        <taxon>Anopheles</taxon>
    </lineage>
</organism>
<dbReference type="VEuPathDB" id="VectorBase:AGAMI1_009254"/>
<keyword evidence="1" id="KW-0193">Cuticle</keyword>
<keyword evidence="3" id="KW-0732">Signal</keyword>
<protein>
    <submittedName>
        <fullName evidence="4">Uncharacterized protein</fullName>
    </submittedName>
</protein>
<feature type="signal peptide" evidence="3">
    <location>
        <begin position="1"/>
        <end position="31"/>
    </location>
</feature>
<dbReference type="PROSITE" id="PS00233">
    <property type="entry name" value="CHIT_BIND_RR_1"/>
    <property type="match status" value="1"/>
</dbReference>
<feature type="region of interest" description="Disordered" evidence="2">
    <location>
        <begin position="356"/>
        <end position="380"/>
    </location>
</feature>
<reference evidence="4" key="3">
    <citation type="submission" date="2020-05" db="UniProtKB">
        <authorList>
            <consortium name="EnsemblMetazoa"/>
        </authorList>
    </citation>
    <scope>IDENTIFICATION</scope>
    <source>
        <strain evidence="4">PEST</strain>
    </source>
</reference>
<evidence type="ECO:0000256" key="1">
    <source>
        <dbReference type="ARBA" id="ARBA00022460"/>
    </source>
</evidence>
<dbReference type="PROSITE" id="PS51155">
    <property type="entry name" value="CHIT_BIND_RR_2"/>
    <property type="match status" value="1"/>
</dbReference>
<dbReference type="GO" id="GO:0042302">
    <property type="term" value="F:structural constituent of cuticle"/>
    <property type="evidence" value="ECO:0007669"/>
    <property type="project" value="UniProtKB-UniRule"/>
</dbReference>
<name>A0A1S4H542_ANOGA</name>
<sequence>MTVNMSPLGGGRWRCLASLLIFTILARIVRAEQEVIVAIDEPGKTQYHEANFNTSSYQYGYEVGPNGQFHHETRGPDGVTYGCYGYIDPNGQLRVTHYVADTHGYRVVEPNRPVEIFVDAPTQYSNSIAEEEPQERRWGELRPWTELYLPKGCGMFPGGMRPDGGSGGANPPTGPTTEQPPVESSPSTPIPGSPGTAIGVYPPTKPIDTSSPPGSSSSSSSSPPPSMPPSGPPSSSGGDNYAPPPNYQIAVSQYPYFFVPYPYAPPNVPQAPCNCPADQQNQQGGQQPNQPAGYLGFIPVLYIPNCHAQKSGLPANFNWPAPPPPEGFGQSLDELPAQRLFQKPDGSWVLQRARNRSRRLRARRPAARRIITDQEYPAKK</sequence>
<accession>A0A1S4H542</accession>
<evidence type="ECO:0000313" key="5">
    <source>
        <dbReference type="Proteomes" id="UP000007062"/>
    </source>
</evidence>